<feature type="compositionally biased region" description="Polar residues" evidence="1">
    <location>
        <begin position="105"/>
        <end position="114"/>
    </location>
</feature>
<reference evidence="2" key="2">
    <citation type="journal article" date="2022" name="Microb. Genom.">
        <title>A chromosome-scale genome assembly of the tomato pathogen Cladosporium fulvum reveals a compartmentalized genome architecture and the presence of a dispensable chromosome.</title>
        <authorList>
            <person name="Zaccaron A.Z."/>
            <person name="Chen L.H."/>
            <person name="Samaras A."/>
            <person name="Stergiopoulos I."/>
        </authorList>
    </citation>
    <scope>NUCLEOTIDE SEQUENCE</scope>
    <source>
        <strain evidence="2">Race5_Kim</strain>
    </source>
</reference>
<accession>A0A9Q8P299</accession>
<dbReference type="KEGG" id="ffu:CLAFUR5_01848"/>
<feature type="compositionally biased region" description="Polar residues" evidence="1">
    <location>
        <begin position="82"/>
        <end position="94"/>
    </location>
</feature>
<evidence type="ECO:0000313" key="3">
    <source>
        <dbReference type="Proteomes" id="UP000756132"/>
    </source>
</evidence>
<organism evidence="2 3">
    <name type="scientific">Passalora fulva</name>
    <name type="common">Tomato leaf mold</name>
    <name type="synonym">Cladosporium fulvum</name>
    <dbReference type="NCBI Taxonomy" id="5499"/>
    <lineage>
        <taxon>Eukaryota</taxon>
        <taxon>Fungi</taxon>
        <taxon>Dikarya</taxon>
        <taxon>Ascomycota</taxon>
        <taxon>Pezizomycotina</taxon>
        <taxon>Dothideomycetes</taxon>
        <taxon>Dothideomycetidae</taxon>
        <taxon>Mycosphaerellales</taxon>
        <taxon>Mycosphaerellaceae</taxon>
        <taxon>Fulvia</taxon>
    </lineage>
</organism>
<proteinExistence type="predicted"/>
<reference evidence="2" key="1">
    <citation type="submission" date="2021-12" db="EMBL/GenBank/DDBJ databases">
        <authorList>
            <person name="Zaccaron A."/>
            <person name="Stergiopoulos I."/>
        </authorList>
    </citation>
    <scope>NUCLEOTIDE SEQUENCE</scope>
    <source>
        <strain evidence="2">Race5_Kim</strain>
    </source>
</reference>
<dbReference type="RefSeq" id="XP_047755121.1">
    <property type="nucleotide sequence ID" value="XM_047900996.1"/>
</dbReference>
<feature type="region of interest" description="Disordered" evidence="1">
    <location>
        <begin position="64"/>
        <end position="114"/>
    </location>
</feature>
<dbReference type="Proteomes" id="UP000756132">
    <property type="component" value="Chromosome 1"/>
</dbReference>
<evidence type="ECO:0000256" key="1">
    <source>
        <dbReference type="SAM" id="MobiDB-lite"/>
    </source>
</evidence>
<feature type="region of interest" description="Disordered" evidence="1">
    <location>
        <begin position="1"/>
        <end position="31"/>
    </location>
</feature>
<dbReference type="GeneID" id="71981726"/>
<name>A0A9Q8P299_PASFU</name>
<dbReference type="EMBL" id="CP090163">
    <property type="protein sequence ID" value="UJO10755.1"/>
    <property type="molecule type" value="Genomic_DNA"/>
</dbReference>
<sequence>MSTDCEPSVRDFGRPNVTFDGGVSLRPGQKSLPVDLRHCSTLNVDRLPSRRSSLELGGPIEAAATSYYNGPPDDRAEETPSIVASTTSRDASPSPQNPERRLTRQKSTIQSVNSTRTLYKLKNIRMFSSPLRR</sequence>
<protein>
    <submittedName>
        <fullName evidence="2">Uncharacterized protein</fullName>
    </submittedName>
</protein>
<keyword evidence="3" id="KW-1185">Reference proteome</keyword>
<gene>
    <name evidence="2" type="ORF">CLAFUR5_01848</name>
</gene>
<dbReference type="AlphaFoldDB" id="A0A9Q8P299"/>
<evidence type="ECO:0000313" key="2">
    <source>
        <dbReference type="EMBL" id="UJO10755.1"/>
    </source>
</evidence>